<name>A0A9X0BE28_9EURO</name>
<gene>
    <name evidence="1" type="ORF">N7509_000419</name>
</gene>
<organism evidence="1 2">
    <name type="scientific">Penicillium cosmopolitanum</name>
    <dbReference type="NCBI Taxonomy" id="1131564"/>
    <lineage>
        <taxon>Eukaryota</taxon>
        <taxon>Fungi</taxon>
        <taxon>Dikarya</taxon>
        <taxon>Ascomycota</taxon>
        <taxon>Pezizomycotina</taxon>
        <taxon>Eurotiomycetes</taxon>
        <taxon>Eurotiomycetidae</taxon>
        <taxon>Eurotiales</taxon>
        <taxon>Aspergillaceae</taxon>
        <taxon>Penicillium</taxon>
    </lineage>
</organism>
<proteinExistence type="predicted"/>
<dbReference type="EMBL" id="JAPZBU010000003">
    <property type="protein sequence ID" value="KAJ5413792.1"/>
    <property type="molecule type" value="Genomic_DNA"/>
</dbReference>
<sequence length="204" mass="24124">MPGFSSNYLPFRAQHIILRCIQRHLETQFFQFIVRWLPSESIKVGWKCAESVELHRIFNFLAKYQGNIQDRRFHLAWKAIQRWRCVITNIRHAAVHRIEKGRDTLLRMNHIAIKLVRCIAGFEMSHSLRGLQKVLHKKISSLDQLNTRLRRNLDQQLLLCDTCPKDHEKRLKLLPEAANRLQQSHEDIFIAEVSNYIGTEFESS</sequence>
<evidence type="ECO:0000313" key="1">
    <source>
        <dbReference type="EMBL" id="KAJ5413792.1"/>
    </source>
</evidence>
<comment type="caution">
    <text evidence="1">The sequence shown here is derived from an EMBL/GenBank/DDBJ whole genome shotgun (WGS) entry which is preliminary data.</text>
</comment>
<reference evidence="1" key="2">
    <citation type="journal article" date="2023" name="IMA Fungus">
        <title>Comparative genomic study of the Penicillium genus elucidates a diverse pangenome and 15 lateral gene transfer events.</title>
        <authorList>
            <person name="Petersen C."/>
            <person name="Sorensen T."/>
            <person name="Nielsen M.R."/>
            <person name="Sondergaard T.E."/>
            <person name="Sorensen J.L."/>
            <person name="Fitzpatrick D.A."/>
            <person name="Frisvad J.C."/>
            <person name="Nielsen K.L."/>
        </authorList>
    </citation>
    <scope>NUCLEOTIDE SEQUENCE</scope>
    <source>
        <strain evidence="1">IBT 29677</strain>
    </source>
</reference>
<dbReference type="OrthoDB" id="5324651at2759"/>
<keyword evidence="2" id="KW-1185">Reference proteome</keyword>
<protein>
    <submittedName>
        <fullName evidence="1">Uncharacterized protein</fullName>
    </submittedName>
</protein>
<reference evidence="1" key="1">
    <citation type="submission" date="2022-12" db="EMBL/GenBank/DDBJ databases">
        <authorList>
            <person name="Petersen C."/>
        </authorList>
    </citation>
    <scope>NUCLEOTIDE SEQUENCE</scope>
    <source>
        <strain evidence="1">IBT 29677</strain>
    </source>
</reference>
<dbReference type="RefSeq" id="XP_056493648.1">
    <property type="nucleotide sequence ID" value="XM_056625066.1"/>
</dbReference>
<dbReference type="GeneID" id="81364046"/>
<dbReference type="AlphaFoldDB" id="A0A9X0BE28"/>
<evidence type="ECO:0000313" key="2">
    <source>
        <dbReference type="Proteomes" id="UP001147747"/>
    </source>
</evidence>
<dbReference type="Proteomes" id="UP001147747">
    <property type="component" value="Unassembled WGS sequence"/>
</dbReference>
<accession>A0A9X0BE28</accession>